<reference evidence="4" key="2">
    <citation type="submission" date="2013-04" db="EMBL/GenBank/DDBJ databases">
        <title>Genomic mechanisms accounting for the adaptation to parasitism in nematode-trapping fungi.</title>
        <authorList>
            <person name="Ahren D.G."/>
        </authorList>
    </citation>
    <scope>NUCLEOTIDE SEQUENCE [LARGE SCALE GENOMIC DNA]</scope>
    <source>
        <strain evidence="4">CBS 200.50</strain>
    </source>
</reference>
<dbReference type="SUPFAM" id="SSF51695">
    <property type="entry name" value="PLC-like phosphodiesterases"/>
    <property type="match status" value="1"/>
</dbReference>
<dbReference type="PROSITE" id="PS50007">
    <property type="entry name" value="PIPLC_X_DOMAIN"/>
    <property type="match status" value="1"/>
</dbReference>
<reference evidence="3 4" key="1">
    <citation type="journal article" date="2013" name="PLoS Genet.">
        <title>Genomic mechanisms accounting for the adaptation to parasitism in nematode-trapping fungi.</title>
        <authorList>
            <person name="Meerupati T."/>
            <person name="Andersson K.M."/>
            <person name="Friman E."/>
            <person name="Kumar D."/>
            <person name="Tunlid A."/>
            <person name="Ahren D."/>
        </authorList>
    </citation>
    <scope>NUCLEOTIDE SEQUENCE [LARGE SCALE GENOMIC DNA]</scope>
    <source>
        <strain evidence="3 4">CBS 200.50</strain>
    </source>
</reference>
<comment type="caution">
    <text evidence="3">The sequence shown here is derived from an EMBL/GenBank/DDBJ whole genome shotgun (WGS) entry which is preliminary data.</text>
</comment>
<evidence type="ECO:0000313" key="4">
    <source>
        <dbReference type="Proteomes" id="UP000015100"/>
    </source>
</evidence>
<dbReference type="GO" id="GO:0006629">
    <property type="term" value="P:lipid metabolic process"/>
    <property type="evidence" value="ECO:0007669"/>
    <property type="project" value="InterPro"/>
</dbReference>
<accession>S8CE27</accession>
<feature type="domain" description="Phosphatidylinositol-specific phospholipase C X" evidence="2">
    <location>
        <begin position="184"/>
        <end position="319"/>
    </location>
</feature>
<proteinExistence type="predicted"/>
<dbReference type="Proteomes" id="UP000015100">
    <property type="component" value="Unassembled WGS sequence"/>
</dbReference>
<dbReference type="OMA" id="NLGFYMD"/>
<dbReference type="EMBL" id="AQGS01000002">
    <property type="protein sequence ID" value="EPS45907.1"/>
    <property type="molecule type" value="Genomic_DNA"/>
</dbReference>
<dbReference type="HOGENOM" id="CLU_571040_0_0_1"/>
<evidence type="ECO:0000256" key="1">
    <source>
        <dbReference type="SAM" id="SignalP"/>
    </source>
</evidence>
<keyword evidence="1" id="KW-0732">Signal</keyword>
<organism evidence="3 4">
    <name type="scientific">Dactylellina haptotyla (strain CBS 200.50)</name>
    <name type="common">Nematode-trapping fungus</name>
    <name type="synonym">Monacrosporium haptotylum</name>
    <dbReference type="NCBI Taxonomy" id="1284197"/>
    <lineage>
        <taxon>Eukaryota</taxon>
        <taxon>Fungi</taxon>
        <taxon>Dikarya</taxon>
        <taxon>Ascomycota</taxon>
        <taxon>Pezizomycotina</taxon>
        <taxon>Orbiliomycetes</taxon>
        <taxon>Orbiliales</taxon>
        <taxon>Orbiliaceae</taxon>
        <taxon>Dactylellina</taxon>
    </lineage>
</organism>
<evidence type="ECO:0000313" key="3">
    <source>
        <dbReference type="EMBL" id="EPS45907.1"/>
    </source>
</evidence>
<dbReference type="SMART" id="SM00148">
    <property type="entry name" value="PLCXc"/>
    <property type="match status" value="1"/>
</dbReference>
<keyword evidence="4" id="KW-1185">Reference proteome</keyword>
<dbReference type="InterPro" id="IPR000909">
    <property type="entry name" value="PLipase_C_PInositol-sp_X_dom"/>
</dbReference>
<dbReference type="GO" id="GO:0008081">
    <property type="term" value="F:phosphoric diester hydrolase activity"/>
    <property type="evidence" value="ECO:0007669"/>
    <property type="project" value="InterPro"/>
</dbReference>
<dbReference type="STRING" id="1284197.S8CE27"/>
<feature type="chain" id="PRO_5004549114" description="Phosphatidylinositol-specific phospholipase C X domain-containing protein" evidence="1">
    <location>
        <begin position="19"/>
        <end position="477"/>
    </location>
</feature>
<dbReference type="PANTHER" id="PTHR13593:SF113">
    <property type="entry name" value="SI:DKEY-266F7.9"/>
    <property type="match status" value="1"/>
</dbReference>
<dbReference type="Gene3D" id="3.20.20.190">
    <property type="entry name" value="Phosphatidylinositol (PI) phosphodiesterase"/>
    <property type="match status" value="1"/>
</dbReference>
<dbReference type="InterPro" id="IPR017946">
    <property type="entry name" value="PLC-like_Pdiesterase_TIM-brl"/>
</dbReference>
<name>S8CE27_DACHA</name>
<dbReference type="InterPro" id="IPR051057">
    <property type="entry name" value="PI-PLC_domain"/>
</dbReference>
<sequence length="477" mass="53021">MLTKLSLILSVSAILAQAATLSYSPNSQIATRSINRVIRRDGVGDTGPDPQGWNTDDLSNMEKSISANTQLSILTLAYPEYGVFVVHNTPRAVPVDTLIFKRHIESLDPGFFWDSTYGWDSHVVNGGTFTFSTMYNQDYRLGGRYHQYQDNITFCPIGKSNYQVDTANWMTNLDGSLLVTGFTIPGTHDSAAQTDKISLAPELGATQSSLIPDQLLNGIRFFDLRLGSTAEPLKLRHGLLEIDGYAQDVFLNFHDFLAAHPNETILCSVKWDYDGVAQPADFETKLNAYFTDGQHGTWYTSSTLPKLDDVRGKIVLLRRYNGNLGFYMDVANNNGNHTSTSGDIRVQDLYSPATTSDGYPDYNTKWNAVQYMLDTHLAFNSSQLNVNFLSAVNIEGLSTLYKPSVWANEINARMQSWLDTVETQTVNLGVVAMDFPDTPSGDWDFKIKEAMMASGQTLLEIAGQVEITKRLILTNFA</sequence>
<dbReference type="eggNOG" id="ENOG502QUGH">
    <property type="taxonomic scope" value="Eukaryota"/>
</dbReference>
<gene>
    <name evidence="3" type="ORF">H072_97</name>
</gene>
<dbReference type="PANTHER" id="PTHR13593">
    <property type="match status" value="1"/>
</dbReference>
<dbReference type="AlphaFoldDB" id="S8CE27"/>
<feature type="signal peptide" evidence="1">
    <location>
        <begin position="1"/>
        <end position="18"/>
    </location>
</feature>
<dbReference type="OrthoDB" id="1046782at2759"/>
<evidence type="ECO:0000259" key="2">
    <source>
        <dbReference type="SMART" id="SM00148"/>
    </source>
</evidence>
<protein>
    <recommendedName>
        <fullName evidence="2">Phosphatidylinositol-specific phospholipase C X domain-containing protein</fullName>
    </recommendedName>
</protein>